<evidence type="ECO:0000313" key="3">
    <source>
        <dbReference type="Proteomes" id="UP001331761"/>
    </source>
</evidence>
<sequence length="94" mass="10468">MKDVDLLIMNLSDGRRMIDGKIEDVDSGTAERLWEQTLRRGTIKHKLTANDGDKEQQKDKDNEGKKVCDQAVNIVENLTVAAVHKGLSQSSCDV</sequence>
<proteinExistence type="predicted"/>
<name>A0AAN8FDM8_TRICO</name>
<keyword evidence="3" id="KW-1185">Reference proteome</keyword>
<gene>
    <name evidence="2" type="ORF">GCK32_006073</name>
</gene>
<feature type="region of interest" description="Disordered" evidence="1">
    <location>
        <begin position="45"/>
        <end position="64"/>
    </location>
</feature>
<dbReference type="EMBL" id="WIXE01013447">
    <property type="protein sequence ID" value="KAK5975110.1"/>
    <property type="molecule type" value="Genomic_DNA"/>
</dbReference>
<comment type="caution">
    <text evidence="2">The sequence shown here is derived from an EMBL/GenBank/DDBJ whole genome shotgun (WGS) entry which is preliminary data.</text>
</comment>
<evidence type="ECO:0000313" key="2">
    <source>
        <dbReference type="EMBL" id="KAK5975110.1"/>
    </source>
</evidence>
<feature type="compositionally biased region" description="Basic and acidic residues" evidence="1">
    <location>
        <begin position="51"/>
        <end position="64"/>
    </location>
</feature>
<evidence type="ECO:0000256" key="1">
    <source>
        <dbReference type="SAM" id="MobiDB-lite"/>
    </source>
</evidence>
<reference evidence="2 3" key="1">
    <citation type="submission" date="2019-10" db="EMBL/GenBank/DDBJ databases">
        <title>Assembly and Annotation for the nematode Trichostrongylus colubriformis.</title>
        <authorList>
            <person name="Martin J."/>
        </authorList>
    </citation>
    <scope>NUCLEOTIDE SEQUENCE [LARGE SCALE GENOMIC DNA]</scope>
    <source>
        <strain evidence="2">G859</strain>
        <tissue evidence="2">Whole worm</tissue>
    </source>
</reference>
<dbReference type="AlphaFoldDB" id="A0AAN8FDM8"/>
<organism evidence="2 3">
    <name type="scientific">Trichostrongylus colubriformis</name>
    <name type="common">Black scour worm</name>
    <dbReference type="NCBI Taxonomy" id="6319"/>
    <lineage>
        <taxon>Eukaryota</taxon>
        <taxon>Metazoa</taxon>
        <taxon>Ecdysozoa</taxon>
        <taxon>Nematoda</taxon>
        <taxon>Chromadorea</taxon>
        <taxon>Rhabditida</taxon>
        <taxon>Rhabditina</taxon>
        <taxon>Rhabditomorpha</taxon>
        <taxon>Strongyloidea</taxon>
        <taxon>Trichostrongylidae</taxon>
        <taxon>Trichostrongylus</taxon>
    </lineage>
</organism>
<accession>A0AAN8FDM8</accession>
<dbReference type="Proteomes" id="UP001331761">
    <property type="component" value="Unassembled WGS sequence"/>
</dbReference>
<protein>
    <submittedName>
        <fullName evidence="2">Uncharacterized protein</fullName>
    </submittedName>
</protein>